<evidence type="ECO:0000313" key="19">
    <source>
        <dbReference type="Proteomes" id="UP000286976"/>
    </source>
</evidence>
<dbReference type="PROSITE" id="PS52016">
    <property type="entry name" value="TONB_DEPENDENT_REC_3"/>
    <property type="match status" value="1"/>
</dbReference>
<dbReference type="RefSeq" id="WP_126757666.1">
    <property type="nucleotide sequence ID" value="NZ_PIPQ01000005.1"/>
</dbReference>
<reference evidence="18 19" key="1">
    <citation type="journal article" date="2011" name="Front. Microbiol.">
        <title>Genomic signatures of strain selection and enhancement in Bacillus atrophaeus var. globigii, a historical biowarfare simulant.</title>
        <authorList>
            <person name="Gibbons H.S."/>
            <person name="Broomall S.M."/>
            <person name="McNew L.A."/>
            <person name="Daligault H."/>
            <person name="Chapman C."/>
            <person name="Bruce D."/>
            <person name="Karavis M."/>
            <person name="Krepps M."/>
            <person name="McGregor P.A."/>
            <person name="Hong C."/>
            <person name="Park K.H."/>
            <person name="Akmal A."/>
            <person name="Feldman A."/>
            <person name="Lin J.S."/>
            <person name="Chang W.E."/>
            <person name="Higgs B.W."/>
            <person name="Demirev P."/>
            <person name="Lindquist J."/>
            <person name="Liem A."/>
            <person name="Fochler E."/>
            <person name="Read T.D."/>
            <person name="Tapia R."/>
            <person name="Johnson S."/>
            <person name="Bishop-Lilly K.A."/>
            <person name="Detter C."/>
            <person name="Han C."/>
            <person name="Sozhamannan S."/>
            <person name="Rosenzweig C.N."/>
            <person name="Skowronski E.W."/>
        </authorList>
    </citation>
    <scope>NUCLEOTIDE SEQUENCE [LARGE SCALE GENOMIC DNA]</scope>
    <source>
        <strain evidence="18 19">AIT1</strain>
    </source>
</reference>
<evidence type="ECO:0000256" key="3">
    <source>
        <dbReference type="ARBA" id="ARBA00022452"/>
    </source>
</evidence>
<feature type="domain" description="TonB-dependent receptor plug" evidence="17">
    <location>
        <begin position="50"/>
        <end position="156"/>
    </location>
</feature>
<comment type="caution">
    <text evidence="18">The sequence shown here is derived from an EMBL/GenBank/DDBJ whole genome shotgun (WGS) entry which is preliminary data.</text>
</comment>
<keyword evidence="6 15" id="KW-0732">Signal</keyword>
<dbReference type="Pfam" id="PF00593">
    <property type="entry name" value="TonB_dep_Rec_b-barrel"/>
    <property type="match status" value="1"/>
</dbReference>
<evidence type="ECO:0000256" key="13">
    <source>
        <dbReference type="PROSITE-ProRule" id="PRU10144"/>
    </source>
</evidence>
<dbReference type="OrthoDB" id="127311at2"/>
<dbReference type="PROSITE" id="PS01156">
    <property type="entry name" value="TONB_DEPENDENT_REC_2"/>
    <property type="match status" value="1"/>
</dbReference>
<dbReference type="InterPro" id="IPR000531">
    <property type="entry name" value="Beta-barrel_TonB"/>
</dbReference>
<evidence type="ECO:0000256" key="9">
    <source>
        <dbReference type="ARBA" id="ARBA00023077"/>
    </source>
</evidence>
<protein>
    <recommendedName>
        <fullName evidence="20">TonB-dependent receptor</fullName>
    </recommendedName>
</protein>
<dbReference type="GO" id="GO:0006826">
    <property type="term" value="P:iron ion transport"/>
    <property type="evidence" value="ECO:0007669"/>
    <property type="project" value="UniProtKB-KW"/>
</dbReference>
<keyword evidence="19" id="KW-1185">Reference proteome</keyword>
<dbReference type="InterPro" id="IPR036942">
    <property type="entry name" value="Beta-barrel_TonB_sf"/>
</dbReference>
<keyword evidence="2 12" id="KW-0813">Transport</keyword>
<accession>A0A432X0W0</accession>
<evidence type="ECO:0000256" key="11">
    <source>
        <dbReference type="ARBA" id="ARBA00023237"/>
    </source>
</evidence>
<feature type="signal peptide" evidence="15">
    <location>
        <begin position="1"/>
        <end position="25"/>
    </location>
</feature>
<keyword evidence="5 12" id="KW-0812">Transmembrane</keyword>
<dbReference type="AlphaFoldDB" id="A0A432X0W0"/>
<keyword evidence="4" id="KW-0410">Iron transport</keyword>
<gene>
    <name evidence="18" type="ORF">CWE15_08525</name>
</gene>
<feature type="short sequence motif" description="TonB C-terminal box" evidence="13">
    <location>
        <begin position="688"/>
        <end position="705"/>
    </location>
</feature>
<evidence type="ECO:0000256" key="6">
    <source>
        <dbReference type="ARBA" id="ARBA00022729"/>
    </source>
</evidence>
<dbReference type="InterPro" id="IPR012910">
    <property type="entry name" value="Plug_dom"/>
</dbReference>
<evidence type="ECO:0000256" key="4">
    <source>
        <dbReference type="ARBA" id="ARBA00022496"/>
    </source>
</evidence>
<evidence type="ECO:0000313" key="18">
    <source>
        <dbReference type="EMBL" id="RUO39794.1"/>
    </source>
</evidence>
<keyword evidence="7" id="KW-0408">Iron</keyword>
<proteinExistence type="inferred from homology"/>
<keyword evidence="9 14" id="KW-0798">TonB box</keyword>
<evidence type="ECO:0000256" key="7">
    <source>
        <dbReference type="ARBA" id="ARBA00023004"/>
    </source>
</evidence>
<evidence type="ECO:0000256" key="2">
    <source>
        <dbReference type="ARBA" id="ARBA00022448"/>
    </source>
</evidence>
<dbReference type="SUPFAM" id="SSF56935">
    <property type="entry name" value="Porins"/>
    <property type="match status" value="1"/>
</dbReference>
<organism evidence="18 19">
    <name type="scientific">Aliidiomarina taiwanensis</name>
    <dbReference type="NCBI Taxonomy" id="946228"/>
    <lineage>
        <taxon>Bacteria</taxon>
        <taxon>Pseudomonadati</taxon>
        <taxon>Pseudomonadota</taxon>
        <taxon>Gammaproteobacteria</taxon>
        <taxon>Alteromonadales</taxon>
        <taxon>Idiomarinaceae</taxon>
        <taxon>Aliidiomarina</taxon>
    </lineage>
</organism>
<sequence>MNKLTPLAILVATTLSLSLPVAAFAEAEEEQTQPIERIVVHGHFRAQGIEDVPASVSVLQQEDIQQRNAEHLEHALAMAPNVNLASGASRGRFFQIRGVGERSQFVDPINPSVGLVIDGINYSSLGAAGTLFDISQVEVFRGPQTTRFGADGMAGVIYLGSTPVGDDRNGMAELSVANYNSYGAGVAASHRFSHDMAARVSLYQYASDGFIKNTFLGRDDTQSQNELTIRMNGEWHINDNWHADLTYHRFDIDNGYDAWSLDRDRTTLSDTPGRDTLDSHAARAQLTFHGATHYTAEMSLSGLTADSIYDFDEDWAYEGIRPGWEYNSFDQYLRDRSQWEAEFRLLSKTPWMLLGNSTDWIVGAYWQQREQDLTRNYTYLSAPFTSRYDTKNQAFYGELGQRVSERLKVTAGLRYEQYKNDYVDSRTITAKPNKGAWGGRASVEYTLPTTGVVFTSVAHGFKAGGVNGEALGRMEDEKLDQFRDFLESKAVFAPETLTTYELGYRTYLPAHSLRFEATAFYSWRDDMQVNAYVEQDAVFVTYLDNASSGRNWGLEASVDYIPSDQLRVFASVGWLGSEYRNLELEDGTNLTGREQAHAPNYQVHTGIEWHFAPAFNLRVEVDAKDAFYFSNSHDERAAAHELVHARLNYMWNDWELSLYVRNLFDEDYATRGFFFGNDPRDEYTAKNYVQYGEPRRIGFSARVRF</sequence>
<dbReference type="Gene3D" id="2.40.170.20">
    <property type="entry name" value="TonB-dependent receptor, beta-barrel domain"/>
    <property type="match status" value="1"/>
</dbReference>
<evidence type="ECO:0000256" key="15">
    <source>
        <dbReference type="SAM" id="SignalP"/>
    </source>
</evidence>
<evidence type="ECO:0000256" key="12">
    <source>
        <dbReference type="PROSITE-ProRule" id="PRU01360"/>
    </source>
</evidence>
<feature type="domain" description="TonB-dependent receptor-like beta-barrel" evidence="16">
    <location>
        <begin position="234"/>
        <end position="663"/>
    </location>
</feature>
<dbReference type="InterPro" id="IPR039426">
    <property type="entry name" value="TonB-dep_rcpt-like"/>
</dbReference>
<keyword evidence="11 12" id="KW-0998">Cell outer membrane</keyword>
<keyword evidence="10 12" id="KW-0472">Membrane</keyword>
<dbReference type="GO" id="GO:0009279">
    <property type="term" value="C:cell outer membrane"/>
    <property type="evidence" value="ECO:0007669"/>
    <property type="project" value="UniProtKB-SubCell"/>
</dbReference>
<evidence type="ECO:0000256" key="5">
    <source>
        <dbReference type="ARBA" id="ARBA00022692"/>
    </source>
</evidence>
<dbReference type="Proteomes" id="UP000286976">
    <property type="component" value="Unassembled WGS sequence"/>
</dbReference>
<evidence type="ECO:0008006" key="20">
    <source>
        <dbReference type="Google" id="ProtNLM"/>
    </source>
</evidence>
<evidence type="ECO:0000256" key="10">
    <source>
        <dbReference type="ARBA" id="ARBA00023136"/>
    </source>
</evidence>
<evidence type="ECO:0000256" key="1">
    <source>
        <dbReference type="ARBA" id="ARBA00004571"/>
    </source>
</evidence>
<dbReference type="PANTHER" id="PTHR32552">
    <property type="entry name" value="FERRICHROME IRON RECEPTOR-RELATED"/>
    <property type="match status" value="1"/>
</dbReference>
<comment type="similarity">
    <text evidence="12 14">Belongs to the TonB-dependent receptor family.</text>
</comment>
<name>A0A432X0W0_9GAMM</name>
<comment type="subcellular location">
    <subcellularLocation>
        <location evidence="1 12">Cell outer membrane</location>
        <topology evidence="1 12">Multi-pass membrane protein</topology>
    </subcellularLocation>
</comment>
<feature type="chain" id="PRO_5019400971" description="TonB-dependent receptor" evidence="15">
    <location>
        <begin position="26"/>
        <end position="705"/>
    </location>
</feature>
<dbReference type="EMBL" id="PIPQ01000005">
    <property type="protein sequence ID" value="RUO39794.1"/>
    <property type="molecule type" value="Genomic_DNA"/>
</dbReference>
<keyword evidence="8" id="KW-0406">Ion transport</keyword>
<evidence type="ECO:0000259" key="17">
    <source>
        <dbReference type="Pfam" id="PF07715"/>
    </source>
</evidence>
<evidence type="ECO:0000259" key="16">
    <source>
        <dbReference type="Pfam" id="PF00593"/>
    </source>
</evidence>
<dbReference type="InterPro" id="IPR010917">
    <property type="entry name" value="TonB_rcpt_CS"/>
</dbReference>
<evidence type="ECO:0000256" key="14">
    <source>
        <dbReference type="RuleBase" id="RU003357"/>
    </source>
</evidence>
<dbReference type="Pfam" id="PF07715">
    <property type="entry name" value="Plug"/>
    <property type="match status" value="1"/>
</dbReference>
<keyword evidence="3 12" id="KW-1134">Transmembrane beta strand</keyword>
<dbReference type="PANTHER" id="PTHR32552:SF81">
    <property type="entry name" value="TONB-DEPENDENT OUTER MEMBRANE RECEPTOR"/>
    <property type="match status" value="1"/>
</dbReference>
<evidence type="ECO:0000256" key="8">
    <source>
        <dbReference type="ARBA" id="ARBA00023065"/>
    </source>
</evidence>